<name>A0ABD2AQ76_VESMC</name>
<sequence length="89" mass="10034">MATKFDLWSTVIVTGSVLICIPTSEHRIFTRNIFPLSINKELKQTAHPRLHVAETKFDLRSTLTVTGSVFLCILASEHLCSHKIESSYC</sequence>
<dbReference type="EMBL" id="JAYRBN010000116">
    <property type="protein sequence ID" value="KAL2721805.1"/>
    <property type="molecule type" value="Genomic_DNA"/>
</dbReference>
<evidence type="ECO:0008006" key="3">
    <source>
        <dbReference type="Google" id="ProtNLM"/>
    </source>
</evidence>
<accession>A0ABD2AQ76</accession>
<comment type="caution">
    <text evidence="1">The sequence shown here is derived from an EMBL/GenBank/DDBJ whole genome shotgun (WGS) entry which is preliminary data.</text>
</comment>
<proteinExistence type="predicted"/>
<gene>
    <name evidence="1" type="ORF">V1477_020625</name>
</gene>
<reference evidence="1 2" key="1">
    <citation type="journal article" date="2024" name="Ann. Entomol. Soc. Am.">
        <title>Genomic analyses of the southern and eastern yellowjacket wasps (Hymenoptera: Vespidae) reveal evolutionary signatures of social life.</title>
        <authorList>
            <person name="Catto M.A."/>
            <person name="Caine P.B."/>
            <person name="Orr S.E."/>
            <person name="Hunt B.G."/>
            <person name="Goodisman M.A.D."/>
        </authorList>
    </citation>
    <scope>NUCLEOTIDE SEQUENCE [LARGE SCALE GENOMIC DNA]</scope>
    <source>
        <strain evidence="1">232</strain>
        <tissue evidence="1">Head and thorax</tissue>
    </source>
</reference>
<evidence type="ECO:0000313" key="2">
    <source>
        <dbReference type="Proteomes" id="UP001607303"/>
    </source>
</evidence>
<dbReference type="AlphaFoldDB" id="A0ABD2AQ76"/>
<dbReference type="Proteomes" id="UP001607303">
    <property type="component" value="Unassembled WGS sequence"/>
</dbReference>
<protein>
    <recommendedName>
        <fullName evidence="3">Secreted protein</fullName>
    </recommendedName>
</protein>
<organism evidence="1 2">
    <name type="scientific">Vespula maculifrons</name>
    <name type="common">Eastern yellow jacket</name>
    <name type="synonym">Wasp</name>
    <dbReference type="NCBI Taxonomy" id="7453"/>
    <lineage>
        <taxon>Eukaryota</taxon>
        <taxon>Metazoa</taxon>
        <taxon>Ecdysozoa</taxon>
        <taxon>Arthropoda</taxon>
        <taxon>Hexapoda</taxon>
        <taxon>Insecta</taxon>
        <taxon>Pterygota</taxon>
        <taxon>Neoptera</taxon>
        <taxon>Endopterygota</taxon>
        <taxon>Hymenoptera</taxon>
        <taxon>Apocrita</taxon>
        <taxon>Aculeata</taxon>
        <taxon>Vespoidea</taxon>
        <taxon>Vespidae</taxon>
        <taxon>Vespinae</taxon>
        <taxon>Vespula</taxon>
    </lineage>
</organism>
<evidence type="ECO:0000313" key="1">
    <source>
        <dbReference type="EMBL" id="KAL2721805.1"/>
    </source>
</evidence>
<keyword evidence="2" id="KW-1185">Reference proteome</keyword>